<proteinExistence type="predicted"/>
<dbReference type="EMBL" id="JBJDQH010000018">
    <property type="protein sequence ID" value="MFK4271455.1"/>
    <property type="molecule type" value="Genomic_DNA"/>
</dbReference>
<sequence>MRPTGGRGEAGADGSTEGRRGNTVGLHVWRRNALLSFLGGTTLSVILTSTVLAH</sequence>
<evidence type="ECO:0000256" key="1">
    <source>
        <dbReference type="SAM" id="MobiDB-lite"/>
    </source>
</evidence>
<keyword evidence="2" id="KW-0472">Membrane</keyword>
<feature type="transmembrane region" description="Helical" evidence="2">
    <location>
        <begin position="33"/>
        <end position="53"/>
    </location>
</feature>
<keyword evidence="2" id="KW-0812">Transmembrane</keyword>
<accession>A0ABW8M2G5</accession>
<protein>
    <submittedName>
        <fullName evidence="3">Uncharacterized protein</fullName>
    </submittedName>
</protein>
<keyword evidence="2" id="KW-1133">Transmembrane helix</keyword>
<dbReference type="Proteomes" id="UP001620295">
    <property type="component" value="Unassembled WGS sequence"/>
</dbReference>
<feature type="compositionally biased region" description="Gly residues" evidence="1">
    <location>
        <begin position="1"/>
        <end position="11"/>
    </location>
</feature>
<evidence type="ECO:0000313" key="3">
    <source>
        <dbReference type="EMBL" id="MFK4271455.1"/>
    </source>
</evidence>
<gene>
    <name evidence="3" type="ORF">ACI2L5_42085</name>
</gene>
<feature type="region of interest" description="Disordered" evidence="1">
    <location>
        <begin position="1"/>
        <end position="22"/>
    </location>
</feature>
<organism evidence="3 4">
    <name type="scientific">Streptomyces milbemycinicus</name>
    <dbReference type="NCBI Taxonomy" id="476552"/>
    <lineage>
        <taxon>Bacteria</taxon>
        <taxon>Bacillati</taxon>
        <taxon>Actinomycetota</taxon>
        <taxon>Actinomycetes</taxon>
        <taxon>Kitasatosporales</taxon>
        <taxon>Streptomycetaceae</taxon>
        <taxon>Streptomyces</taxon>
    </lineage>
</organism>
<name>A0ABW8M2G5_9ACTN</name>
<reference evidence="3 4" key="1">
    <citation type="submission" date="2024-11" db="EMBL/GenBank/DDBJ databases">
        <title>The Natural Products Discovery Center: Release of the First 8490 Sequenced Strains for Exploring Actinobacteria Biosynthetic Diversity.</title>
        <authorList>
            <person name="Kalkreuter E."/>
            <person name="Kautsar S.A."/>
            <person name="Yang D."/>
            <person name="Bader C.D."/>
            <person name="Teijaro C.N."/>
            <person name="Fluegel L."/>
            <person name="Davis C.M."/>
            <person name="Simpson J.R."/>
            <person name="Lauterbach L."/>
            <person name="Steele A.D."/>
            <person name="Gui C."/>
            <person name="Meng S."/>
            <person name="Li G."/>
            <person name="Viehrig K."/>
            <person name="Ye F."/>
            <person name="Su P."/>
            <person name="Kiefer A.F."/>
            <person name="Nichols A."/>
            <person name="Cepeda A.J."/>
            <person name="Yan W."/>
            <person name="Fan B."/>
            <person name="Jiang Y."/>
            <person name="Adhikari A."/>
            <person name="Zheng C.-J."/>
            <person name="Schuster L."/>
            <person name="Cowan T.M."/>
            <person name="Smanski M.J."/>
            <person name="Chevrette M.G."/>
            <person name="De Carvalho L.P.S."/>
            <person name="Shen B."/>
        </authorList>
    </citation>
    <scope>NUCLEOTIDE SEQUENCE [LARGE SCALE GENOMIC DNA]</scope>
    <source>
        <strain evidence="3 4">NPDC020863</strain>
    </source>
</reference>
<keyword evidence="4" id="KW-1185">Reference proteome</keyword>
<comment type="caution">
    <text evidence="3">The sequence shown here is derived from an EMBL/GenBank/DDBJ whole genome shotgun (WGS) entry which is preliminary data.</text>
</comment>
<evidence type="ECO:0000313" key="4">
    <source>
        <dbReference type="Proteomes" id="UP001620295"/>
    </source>
</evidence>
<dbReference type="RefSeq" id="WP_404748390.1">
    <property type="nucleotide sequence ID" value="NZ_JBJDQH010000018.1"/>
</dbReference>
<evidence type="ECO:0000256" key="2">
    <source>
        <dbReference type="SAM" id="Phobius"/>
    </source>
</evidence>